<dbReference type="InterPro" id="IPR011889">
    <property type="entry name" value="Liste_lipo_26"/>
</dbReference>
<dbReference type="Pfam" id="PF18962">
    <property type="entry name" value="Por_Secre_tail"/>
    <property type="match status" value="1"/>
</dbReference>
<proteinExistence type="predicted"/>
<dbReference type="InterPro" id="IPR005046">
    <property type="entry name" value="DUF285"/>
</dbReference>
<feature type="domain" description="Secretion system C-terminal sorting" evidence="2">
    <location>
        <begin position="729"/>
        <end position="797"/>
    </location>
</feature>
<evidence type="ECO:0000259" key="2">
    <source>
        <dbReference type="Pfam" id="PF18962"/>
    </source>
</evidence>
<evidence type="ECO:0000256" key="1">
    <source>
        <dbReference type="ARBA" id="ARBA00022729"/>
    </source>
</evidence>
<sequence length="799" mass="88729">MKQLFINFKKKNQLDLKSSATRNHPKSKIGNSAKTCLLLFAFLFFSISISAQAELITEWKTDNFGTSANNQIRILAEGSYDYTWKRVGGVSTGSGSANGNTTINFPTPGNYEVKMKPTGATPLNLFTFGFGNGDPKKLLKITQWGTMKWSTFYAAFGATSNLKITATDVPDLRLVEDMFSMFAFSGVQDIPNINNWDVRNITDMSAAFKSSKFNGDISNWNVSKVKDMQEMFYENTHFNQDIGKWDVSKVIRMDNMFKSASAFSQNLGTWKITSLMYAKAMFSATMGCQNYSKTLAGWAANDANTPTNLNFANQDLPTYSSEVVKARNHLINSRGWTISGDSQSATACPIDFVTEWNTQGTNTIIIPAQGNYTYSWVDLNDASRKDNGYGVNSTTIDFGQAGIYQVRIFPVGQSGFSLYFRGSTSNNQKKLSKITQWGAATWATLSGAFSETTNLSITATDIPDFSKVTSMFGSFERSGISTVPNMNQWDVSNVTDMTLAFTYALNFNENISNWDVSKVTSMDRLFGRTIQFNQNLNNWNVSNVIGMNGMFYEATSFNGNISSWSTSNVTDMESMFLLAKAFNQNIGAWDTGKVTNMRQMFFGTENFNQDLSQWNTSKVTDMRNMFASATAFDQNLGSWDLSQLTDAETMFNITSGMGCINYSKTLKGWATNNKTPQNINLGADGRSYSAEVVSNRNHLINNKNWTITGDSLGTCVLATANEDFANLKLFPNPVSDFLTVNGLYGKETLSLYDMNGRLMQSSKANGKEVKLNLSLYAKGMYLLNISSDKGTTTKKIMKQ</sequence>
<dbReference type="Pfam" id="PF03382">
    <property type="entry name" value="DUF285"/>
    <property type="match status" value="2"/>
</dbReference>
<dbReference type="EMBL" id="LR134441">
    <property type="protein sequence ID" value="VEH96447.1"/>
    <property type="molecule type" value="Genomic_DNA"/>
</dbReference>
<reference evidence="4 6" key="2">
    <citation type="submission" date="2018-12" db="EMBL/GenBank/DDBJ databases">
        <authorList>
            <consortium name="Pathogen Informatics"/>
        </authorList>
    </citation>
    <scope>NUCLEOTIDE SEQUENCE [LARGE SCALE GENOMIC DNA]</scope>
    <source>
        <strain evidence="4 6">NCTC13489</strain>
    </source>
</reference>
<dbReference type="Proteomes" id="UP000028349">
    <property type="component" value="Unassembled WGS sequence"/>
</dbReference>
<dbReference type="RefSeq" id="WP_034716192.1">
    <property type="nucleotide sequence ID" value="NZ_FOIX01000002.1"/>
</dbReference>
<evidence type="ECO:0000313" key="5">
    <source>
        <dbReference type="Proteomes" id="UP000028349"/>
    </source>
</evidence>
<dbReference type="Proteomes" id="UP000270036">
    <property type="component" value="Chromosome"/>
</dbReference>
<dbReference type="NCBIfam" id="TIGR04183">
    <property type="entry name" value="Por_Secre_tail"/>
    <property type="match status" value="1"/>
</dbReference>
<keyword evidence="5" id="KW-1185">Reference proteome</keyword>
<accession>A0A448NNF0</accession>
<evidence type="ECO:0000313" key="4">
    <source>
        <dbReference type="EMBL" id="VEH96447.1"/>
    </source>
</evidence>
<organism evidence="4 6">
    <name type="scientific">Kaistella antarctica</name>
    <dbReference type="NCBI Taxonomy" id="266748"/>
    <lineage>
        <taxon>Bacteria</taxon>
        <taxon>Pseudomonadati</taxon>
        <taxon>Bacteroidota</taxon>
        <taxon>Flavobacteriia</taxon>
        <taxon>Flavobacteriales</taxon>
        <taxon>Weeksellaceae</taxon>
        <taxon>Chryseobacterium group</taxon>
        <taxon>Kaistella</taxon>
    </lineage>
</organism>
<dbReference type="STRING" id="266748.HY04_00785"/>
<gene>
    <name evidence="3" type="ORF">HY04_00785</name>
    <name evidence="4" type="ORF">NCTC13489_00465</name>
</gene>
<protein>
    <submittedName>
        <fullName evidence="4">Bacterial surface protein 26-residue repeat</fullName>
    </submittedName>
</protein>
<dbReference type="InterPro" id="IPR026444">
    <property type="entry name" value="Secre_tail"/>
</dbReference>
<evidence type="ECO:0000313" key="6">
    <source>
        <dbReference type="Proteomes" id="UP000270036"/>
    </source>
</evidence>
<reference evidence="3 5" key="1">
    <citation type="submission" date="2014-07" db="EMBL/GenBank/DDBJ databases">
        <authorList>
            <person name="Pisani N.G."/>
            <person name="Newman J.D."/>
        </authorList>
    </citation>
    <scope>NUCLEOTIDE SEQUENCE [LARGE SCALE GENOMIC DNA]</scope>
    <source>
        <strain evidence="3 5">LMG 24720</strain>
    </source>
</reference>
<name>A0A448NNF0_9FLAO</name>
<dbReference type="OrthoDB" id="9813840at2"/>
<dbReference type="AlphaFoldDB" id="A0A448NNF0"/>
<dbReference type="NCBIfam" id="TIGR02167">
    <property type="entry name" value="Liste_lipo_26"/>
    <property type="match status" value="4"/>
</dbReference>
<evidence type="ECO:0000313" key="3">
    <source>
        <dbReference type="EMBL" id="KEY19797.1"/>
    </source>
</evidence>
<dbReference type="KEGG" id="cant:NCTC13489_00465"/>
<keyword evidence="1" id="KW-0732">Signal</keyword>
<dbReference type="EMBL" id="JPEP01000001">
    <property type="protein sequence ID" value="KEY19797.1"/>
    <property type="molecule type" value="Genomic_DNA"/>
</dbReference>